<dbReference type="Proteomes" id="UP000074866">
    <property type="component" value="Unassembled WGS sequence"/>
</dbReference>
<name>A0ACC4ZTU0_9BACL</name>
<organism evidence="1 2">
    <name type="scientific">Paenibacillus jamilae</name>
    <dbReference type="NCBI Taxonomy" id="114136"/>
    <lineage>
        <taxon>Bacteria</taxon>
        <taxon>Bacillati</taxon>
        <taxon>Bacillota</taxon>
        <taxon>Bacilli</taxon>
        <taxon>Bacillales</taxon>
        <taxon>Paenibacillaceae</taxon>
        <taxon>Paenibacillus</taxon>
    </lineage>
</organism>
<gene>
    <name evidence="1" type="ORF">NS115_14240</name>
</gene>
<sequence length="335" mass="36614">MKKVYYTLTSAVVASLILTAVPVSAVYGASTKNTQPAQAATGASSLKEVDAKIVQKAQEHLKAATGKSYTFSGAKKWSMGNENGWDFSIKGVEHGQVMVTKKGELERIYIDQSWGELKDSYKQQLQAALKSVLQEPEASKIPENVNISVDKSPEYPKGAVDLYTRIDNNIIILREGKVLRTVKMLAKQEIDENALKAASGVFAGLEGVKQGALNEPTQLITENGKTVYNLMFGTDPVFVNVEKGTNKVIKVAAYELQDPVANYKEAYKKMKSYSEPQLLKNAAGQSKELLKVDLTGYKAKLDPKLTAVVHFTKSGSPSLIGTFNSKGQFYELGFK</sequence>
<evidence type="ECO:0000313" key="1">
    <source>
        <dbReference type="EMBL" id="KTS81773.1"/>
    </source>
</evidence>
<accession>A0ACC4ZTU0</accession>
<proteinExistence type="predicted"/>
<evidence type="ECO:0000313" key="2">
    <source>
        <dbReference type="Proteomes" id="UP000074866"/>
    </source>
</evidence>
<comment type="caution">
    <text evidence="1">The sequence shown here is derived from an EMBL/GenBank/DDBJ whole genome shotgun (WGS) entry which is preliminary data.</text>
</comment>
<reference evidence="1 2" key="1">
    <citation type="journal article" date="2016" name="Front. Microbiol.">
        <title>Genomic Resource of Rice Seed Associated Bacteria.</title>
        <authorList>
            <person name="Midha S."/>
            <person name="Bansal K."/>
            <person name="Sharma S."/>
            <person name="Kumar N."/>
            <person name="Patil P.P."/>
            <person name="Chaudhry V."/>
            <person name="Patil P.B."/>
        </authorList>
    </citation>
    <scope>NUCLEOTIDE SEQUENCE [LARGE SCALE GENOMIC DNA]</scope>
    <source>
        <strain evidence="1 2">NS115</strain>
    </source>
</reference>
<dbReference type="EMBL" id="LDRX01000063">
    <property type="protein sequence ID" value="KTS81773.1"/>
    <property type="molecule type" value="Genomic_DNA"/>
</dbReference>
<protein>
    <submittedName>
        <fullName evidence="1">Uncharacterized protein</fullName>
    </submittedName>
</protein>
<keyword evidence="2" id="KW-1185">Reference proteome</keyword>